<reference evidence="2" key="1">
    <citation type="submission" date="2017-12" db="EMBL/GenBank/DDBJ databases">
        <title>Improved Draft Genome Sequence of Microcystis aeruginosa NIES-298, a Microcystin-Producing Cyanobacterium from Lake Kasumigaura, Japan.</title>
        <authorList>
            <person name="Yamaguchi H."/>
            <person name="Suzuki S."/>
            <person name="Kawachi M."/>
        </authorList>
    </citation>
    <scope>NUCLEOTIDE SEQUENCE [LARGE SCALE GENOMIC DNA]</scope>
    <source>
        <strain evidence="2">NIES-298</strain>
    </source>
</reference>
<accession>A0A9P3DFL3</accession>
<dbReference type="AlphaFoldDB" id="A0A9P3DFL3"/>
<protein>
    <submittedName>
        <fullName evidence="1">Uncharacterized protein</fullName>
    </submittedName>
</protein>
<dbReference type="EMBL" id="BEYQ01000007">
    <property type="protein sequence ID" value="GBD53393.1"/>
    <property type="molecule type" value="Genomic_DNA"/>
</dbReference>
<name>A0A9P3DFL3_MICAE</name>
<gene>
    <name evidence="1" type="ORF">BGM30_24860</name>
</gene>
<comment type="caution">
    <text evidence="1">The sequence shown here is derived from an EMBL/GenBank/DDBJ whole genome shotgun (WGS) entry which is preliminary data.</text>
</comment>
<sequence length="57" mass="6339">MEDKSGNSVKELIKIHIYLDFVGGKRIIIETGNRKGFTGTILAQSWPLGDCQLAFND</sequence>
<organism evidence="1 2">
    <name type="scientific">Microcystis aeruginosa NIES-298</name>
    <dbReference type="NCBI Taxonomy" id="449468"/>
    <lineage>
        <taxon>Bacteria</taxon>
        <taxon>Bacillati</taxon>
        <taxon>Cyanobacteriota</taxon>
        <taxon>Cyanophyceae</taxon>
        <taxon>Oscillatoriophycideae</taxon>
        <taxon>Chroococcales</taxon>
        <taxon>Microcystaceae</taxon>
        <taxon>Microcystis</taxon>
    </lineage>
</organism>
<dbReference type="Proteomes" id="UP000236321">
    <property type="component" value="Unassembled WGS sequence"/>
</dbReference>
<evidence type="ECO:0000313" key="2">
    <source>
        <dbReference type="Proteomes" id="UP000236321"/>
    </source>
</evidence>
<evidence type="ECO:0000313" key="1">
    <source>
        <dbReference type="EMBL" id="GBD53393.1"/>
    </source>
</evidence>
<proteinExistence type="predicted"/>